<dbReference type="GO" id="GO:0015031">
    <property type="term" value="P:protein transport"/>
    <property type="evidence" value="ECO:0007669"/>
    <property type="project" value="UniProtKB-KW"/>
</dbReference>
<feature type="domain" description="Mon2/Sec7/BIG1-like HUS" evidence="5">
    <location>
        <begin position="200"/>
        <end position="353"/>
    </location>
</feature>
<evidence type="ECO:0000256" key="4">
    <source>
        <dbReference type="SAM" id="MobiDB-lite"/>
    </source>
</evidence>
<dbReference type="Proteomes" id="UP000030854">
    <property type="component" value="Unassembled WGS sequence"/>
</dbReference>
<dbReference type="GO" id="GO:0005794">
    <property type="term" value="C:Golgi apparatus"/>
    <property type="evidence" value="ECO:0007669"/>
    <property type="project" value="UniProtKB-ARBA"/>
</dbReference>
<dbReference type="STRING" id="52586.A0A0B1PEJ5"/>
<keyword evidence="3" id="KW-0653">Protein transport</keyword>
<name>A0A0B1PEJ5_UNCNE</name>
<dbReference type="InterPro" id="IPR032817">
    <property type="entry name" value="Mon2_C"/>
</dbReference>
<gene>
    <name evidence="8" type="ORF">EV44_g2467</name>
</gene>
<evidence type="ECO:0000256" key="2">
    <source>
        <dbReference type="ARBA" id="ARBA00022448"/>
    </source>
</evidence>
<evidence type="ECO:0000259" key="6">
    <source>
        <dbReference type="Pfam" id="PF16206"/>
    </source>
</evidence>
<sequence>MTAQVLVSELGNLVQESKRKHSDLRAAAEKSLAEVRSLWLTSEAQVAADLSQRFNFVTPFIIACSTKNVKLTGIAIICLQRLSMSRALPRVRLKEVLEAFREASSAGLDVQLKILQALPFLLQNYADDLKGELVATTLNICTVLQSSKNGIVSNTAAATLQQLVVTVFDNVVAEDKSGEDVPIVGEAVTEDGSIQLRPAALDAYKIFNDLCLLTESHKPLFLKSTGIPKTFGLELIESVLTNHAEIFINHPEQANILRLRVMPFIINCLSEKLNFAVTVRNARILYTLLRFHLSILSSEAEMALSLLTYMLDHDTASWKRSLCMEILRGLFSDAALVRRVFTMYDSQEGRKPILRDLVAAFVRVSAEKPSVIGLGPQSSVPWANQGSNIENDQAILEASGVPGIIGSSISTTDPGVGISTQWSTIRVPCIDQLDKTEPPLVPVSYIYSLTLACINGFSEGLARFILPLTAPERSPQRLKSSQIKVNEYESSTGMAEPKPKFKKQTSVRKNSGSINPLTLENHPLIDEIRACAGIVDKCWPAILATCSTFLYAALDAEYYRGLVRSFQKFTHVAGLLHLSTPRDAFLTTLSKAAVPSNLLASNNPTTPPLPTPPSNFERQSMFNNAKGLLSGEGSTSNKGRQSSSADSAVALLNTRNLLCLRALLNLGIALGPTLDSGWAIILGTLQHAELVVFSSSKSRSNTTSQKTHDQSTSEDPTLLANFGIELKAVETAATRLLESTIELSNSHFMEVVTSLCSLFGNDVSLAQDKHKLQSAPDLRRKSYSHARATSIITSPIIQSQEDLFVLSKLSDIASINIDRLIFFPSDISGWDPITSELINAAYSRASSTSVRLKAAEILTKIILEAASAASSLTESEFIDVQLRLLDTFKLALKPLEADARDSSVAAHVADIDVHKIFLEGLKSFLENCGNTSVSGWNVVFFIIGSVFINKDIQVNGNLKESNETITRSGKLIRSAFNSLQLICSDFLSSLPNNCFIILIDTLSKFCSQNNDLNISLTTVTFFWDISDFISGKADTFSLSSDLIQASKNQSFIEIIESNDLETSKAALWMLLLLRLAAVTTDNRLELRKSAIQTLLRVLDAFGDQLSPEAWSICLESIVFKLLLSIIERLNFDNFAGISLSDMDKEGWYETTVLILTGLTNLLADYLDVLSKSNSFKKAWKTLIEYFDTLLQFKVLSIDTAIFKALRKLLGKGNINEGQEDNLDTEAIDLAWNLWSKSVPSSMYEKSEKPLCNQDCLLAYITVLQEIYRLIQSRLEASHVEVMLSLLRIAVQHANVELYSADIDHLTSLQTEVLNILKIIRTDIKGVPAAMISQVAEFAELAFKSRGTAALELRRPTYVALSKASMIVLEDLIVKHSSDFNIYLTGAISASLEALAKPIRIKYSFSITSKTTASWKQATSCAISILKSIVPFIINAKLQDDIEQSLWSSIVKISDGIIRVDIQDTKETTNIESDEKFDIESFLTLRDLITLALGSTKLSDDTRQKYAQSLFHMSLIHEKISSDDLNLSQESLTILSYPRKGKTIDPTPSIRSKMSYVCFDEITSLVRIHDSSEARIKLAQAAAPYLILRAGLTIQAYIVDQPLRGMIPQPLTQRKELLYILRALIDLRCEPEAIKVESESGIKSDICIGEKKHLVKLYPLLVMALRVAVRDQEVLSCLAMALDRLQKDVGVS</sequence>
<organism evidence="8 9">
    <name type="scientific">Uncinula necator</name>
    <name type="common">Grape powdery mildew</name>
    <dbReference type="NCBI Taxonomy" id="52586"/>
    <lineage>
        <taxon>Eukaryota</taxon>
        <taxon>Fungi</taxon>
        <taxon>Dikarya</taxon>
        <taxon>Ascomycota</taxon>
        <taxon>Pezizomycotina</taxon>
        <taxon>Leotiomycetes</taxon>
        <taxon>Erysiphales</taxon>
        <taxon>Erysiphaceae</taxon>
        <taxon>Erysiphe</taxon>
    </lineage>
</organism>
<feature type="region of interest" description="Disordered" evidence="4">
    <location>
        <begin position="696"/>
        <end position="715"/>
    </location>
</feature>
<dbReference type="InterPro" id="IPR032691">
    <property type="entry name" value="Mon2/Sec7/BIG1-like_HUS"/>
</dbReference>
<feature type="compositionally biased region" description="Low complexity" evidence="4">
    <location>
        <begin position="696"/>
        <end position="705"/>
    </location>
</feature>
<keyword evidence="2" id="KW-0813">Transport</keyword>
<evidence type="ECO:0000259" key="7">
    <source>
        <dbReference type="Pfam" id="PF16213"/>
    </source>
</evidence>
<dbReference type="Pfam" id="PF16213">
    <property type="entry name" value="DCB"/>
    <property type="match status" value="1"/>
</dbReference>
<dbReference type="Pfam" id="PF16206">
    <property type="entry name" value="Mon2_C"/>
    <property type="match status" value="1"/>
</dbReference>
<feature type="region of interest" description="Disordered" evidence="4">
    <location>
        <begin position="489"/>
        <end position="514"/>
    </location>
</feature>
<comment type="caution">
    <text evidence="8">The sequence shown here is derived from an EMBL/GenBank/DDBJ whole genome shotgun (WGS) entry which is preliminary data.</text>
</comment>
<dbReference type="PANTHER" id="PTHR10663:SF333">
    <property type="entry name" value="PROTEIN MON2 HOMOLOG"/>
    <property type="match status" value="1"/>
</dbReference>
<dbReference type="EMBL" id="JNVN01000438">
    <property type="protein sequence ID" value="KHJ35301.1"/>
    <property type="molecule type" value="Genomic_DNA"/>
</dbReference>
<dbReference type="SUPFAM" id="SSF48371">
    <property type="entry name" value="ARM repeat"/>
    <property type="match status" value="2"/>
</dbReference>
<evidence type="ECO:0000259" key="5">
    <source>
        <dbReference type="Pfam" id="PF12783"/>
    </source>
</evidence>
<dbReference type="InterPro" id="IPR016024">
    <property type="entry name" value="ARM-type_fold"/>
</dbReference>
<keyword evidence="9" id="KW-1185">Reference proteome</keyword>
<comment type="similarity">
    <text evidence="1">Belongs to the MON2 family.</text>
</comment>
<feature type="domain" description="Mon2/Sec7/BIG1-like dimerisation and cyclophilin-binding" evidence="7">
    <location>
        <begin position="4"/>
        <end position="175"/>
    </location>
</feature>
<accession>A0A0B1PEJ5</accession>
<evidence type="ECO:0000313" key="9">
    <source>
        <dbReference type="Proteomes" id="UP000030854"/>
    </source>
</evidence>
<reference evidence="8 9" key="1">
    <citation type="journal article" date="2014" name="BMC Genomics">
        <title>Adaptive genomic structural variation in the grape powdery mildew pathogen, Erysiphe necator.</title>
        <authorList>
            <person name="Jones L."/>
            <person name="Riaz S."/>
            <person name="Morales-Cruz A."/>
            <person name="Amrine K.C."/>
            <person name="McGuire B."/>
            <person name="Gubler W.D."/>
            <person name="Walker M.A."/>
            <person name="Cantu D."/>
        </authorList>
    </citation>
    <scope>NUCLEOTIDE SEQUENCE [LARGE SCALE GENOMIC DNA]</scope>
    <source>
        <strain evidence="9">c</strain>
    </source>
</reference>
<evidence type="ECO:0000313" key="8">
    <source>
        <dbReference type="EMBL" id="KHJ35301.1"/>
    </source>
</evidence>
<evidence type="ECO:0000256" key="1">
    <source>
        <dbReference type="ARBA" id="ARBA00008144"/>
    </source>
</evidence>
<protein>
    <submittedName>
        <fullName evidence="8">Putative endosomal peripheral membrane protein</fullName>
    </submittedName>
</protein>
<dbReference type="InterPro" id="IPR032629">
    <property type="entry name" value="DCB_dom"/>
</dbReference>
<dbReference type="Pfam" id="PF12783">
    <property type="entry name" value="Sec7-like_HUS"/>
    <property type="match status" value="1"/>
</dbReference>
<evidence type="ECO:0000256" key="3">
    <source>
        <dbReference type="ARBA" id="ARBA00022927"/>
    </source>
</evidence>
<dbReference type="HOGENOM" id="CLU_001169_1_0_1"/>
<proteinExistence type="inferred from homology"/>
<dbReference type="PANTHER" id="PTHR10663">
    <property type="entry name" value="GUANYL-NUCLEOTIDE EXCHANGE FACTOR"/>
    <property type="match status" value="1"/>
</dbReference>
<feature type="domain" description="Mon2 C-terminal" evidence="6">
    <location>
        <begin position="985"/>
        <end position="1210"/>
    </location>
</feature>
<dbReference type="OMA" id="AWRLCLN"/>